<name>A0A8X7W7C0_BRACI</name>
<accession>A0A8X7W7C0</accession>
<organism evidence="1 2">
    <name type="scientific">Brassica carinata</name>
    <name type="common">Ethiopian mustard</name>
    <name type="synonym">Abyssinian cabbage</name>
    <dbReference type="NCBI Taxonomy" id="52824"/>
    <lineage>
        <taxon>Eukaryota</taxon>
        <taxon>Viridiplantae</taxon>
        <taxon>Streptophyta</taxon>
        <taxon>Embryophyta</taxon>
        <taxon>Tracheophyta</taxon>
        <taxon>Spermatophyta</taxon>
        <taxon>Magnoliopsida</taxon>
        <taxon>eudicotyledons</taxon>
        <taxon>Gunneridae</taxon>
        <taxon>Pentapetalae</taxon>
        <taxon>rosids</taxon>
        <taxon>malvids</taxon>
        <taxon>Brassicales</taxon>
        <taxon>Brassicaceae</taxon>
        <taxon>Brassiceae</taxon>
        <taxon>Brassica</taxon>
    </lineage>
</organism>
<comment type="caution">
    <text evidence="1">The sequence shown here is derived from an EMBL/GenBank/DDBJ whole genome shotgun (WGS) entry which is preliminary data.</text>
</comment>
<proteinExistence type="predicted"/>
<dbReference type="EMBL" id="JAAMPC010000002">
    <property type="protein sequence ID" value="KAG2323735.1"/>
    <property type="molecule type" value="Genomic_DNA"/>
</dbReference>
<dbReference type="OrthoDB" id="1911032at2759"/>
<dbReference type="Proteomes" id="UP000886595">
    <property type="component" value="Unassembled WGS sequence"/>
</dbReference>
<protein>
    <submittedName>
        <fullName evidence="1">Uncharacterized protein</fullName>
    </submittedName>
</protein>
<dbReference type="InterPro" id="IPR040378">
    <property type="entry name" value="BASL"/>
</dbReference>
<evidence type="ECO:0000313" key="1">
    <source>
        <dbReference type="EMBL" id="KAG2323735.1"/>
    </source>
</evidence>
<evidence type="ECO:0000313" key="2">
    <source>
        <dbReference type="Proteomes" id="UP000886595"/>
    </source>
</evidence>
<sequence length="287" mass="32284">MNDLQGQRDQVFMDKNVSTCDLPEIVVCNCKELTQTVVKDICVDEGVPMVQEKFIFNKKETAKVNGNVSESKSSEDNKFEEVVDTKDVMELVVTGDEDGRERSPPEDVVAESESVSKVALTLGDIISMEGSHEPISKINTYEPEGNLGREIELRKTGEKKSVSWRYLPSETVEPENQRLNNVFIEDSYDHHHLFFSSNFPNEFGARSFSESEPGLAHITYSGPISISGSLSARSEGSTVSGNSFAFPVLQQEWKSSPARMVRAEKRQEKGWRHYSLLCCRFCRSRVP</sequence>
<dbReference type="AlphaFoldDB" id="A0A8X7W7C0"/>
<reference evidence="1 2" key="1">
    <citation type="submission" date="2020-02" db="EMBL/GenBank/DDBJ databases">
        <authorList>
            <person name="Ma Q."/>
            <person name="Huang Y."/>
            <person name="Song X."/>
            <person name="Pei D."/>
        </authorList>
    </citation>
    <scope>NUCLEOTIDE SEQUENCE [LARGE SCALE GENOMIC DNA]</scope>
    <source>
        <strain evidence="1">Sxm20200214</strain>
        <tissue evidence="1">Leaf</tissue>
    </source>
</reference>
<dbReference type="GO" id="GO:0009786">
    <property type="term" value="P:regulation of asymmetric cell division"/>
    <property type="evidence" value="ECO:0007669"/>
    <property type="project" value="InterPro"/>
</dbReference>
<dbReference type="PANTHER" id="PTHR33914">
    <property type="entry name" value="18S PRE-RIBOSOMAL ASSEMBLY PROTEIN GAR2-LIKE PROTEIN"/>
    <property type="match status" value="1"/>
</dbReference>
<dbReference type="PANTHER" id="PTHR33914:SF2">
    <property type="entry name" value="OS02G0582100 PROTEIN"/>
    <property type="match status" value="1"/>
</dbReference>
<gene>
    <name evidence="1" type="ORF">Bca52824_006463</name>
</gene>
<keyword evidence="2" id="KW-1185">Reference proteome</keyword>